<feature type="compositionally biased region" description="Gly residues" evidence="8">
    <location>
        <begin position="1054"/>
        <end position="1074"/>
    </location>
</feature>
<dbReference type="GO" id="GO:0005886">
    <property type="term" value="C:plasma membrane"/>
    <property type="evidence" value="ECO:0007669"/>
    <property type="project" value="TreeGrafter"/>
</dbReference>
<feature type="domain" description="CHASE" evidence="11">
    <location>
        <begin position="573"/>
        <end position="686"/>
    </location>
</feature>
<evidence type="ECO:0000259" key="10">
    <source>
        <dbReference type="PROSITE" id="PS50125"/>
    </source>
</evidence>
<feature type="compositionally biased region" description="Low complexity" evidence="8">
    <location>
        <begin position="1117"/>
        <end position="1132"/>
    </location>
</feature>
<evidence type="ECO:0000256" key="2">
    <source>
        <dbReference type="ARBA" id="ARBA00022692"/>
    </source>
</evidence>
<dbReference type="InterPro" id="IPR050401">
    <property type="entry name" value="Cyclic_nucleotide_synthase"/>
</dbReference>
<evidence type="ECO:0000256" key="8">
    <source>
        <dbReference type="SAM" id="MobiDB-lite"/>
    </source>
</evidence>
<dbReference type="GO" id="GO:0004383">
    <property type="term" value="F:guanylate cyclase activity"/>
    <property type="evidence" value="ECO:0007669"/>
    <property type="project" value="TreeGrafter"/>
</dbReference>
<dbReference type="PANTHER" id="PTHR11920">
    <property type="entry name" value="GUANYLYL CYCLASE"/>
    <property type="match status" value="1"/>
</dbReference>
<sequence>MQAVNRASNSHQLRAPTDAAMSLAMELGFNMGDGDDCGEEPSEPVADELELDAGQSESDADGTEPDTEEGRTGAGGAGHGPPARQLARQHTQTSLATGGGGASDAGVQYGGGIDSVIATDVESDIADVVVDCAGATPGPASSPIIMNAAAAAVAAAAVAAAAVAAGGGGGTARTRHQRTRAGTATGCVDTGGSSNFEAAQAATTVGGGVRGSPLLAPGGGGGGLAADLALLGRRGDVGSDTGMGGRAVASSVTPPSPRQSLVVRTSAAPLFQHQHQHQQLQHQQLQLQHQHQHQPRSSRWSAYGPSPHGSGLIVTASAVTSATAATAVSPQPATSLVMRRTTGRDRGQSDGGESVPASPPPLPYQASPNQRNQQPASPRHQQLPHQSHPVSMQPLPLQRATSAVTTCTGCGNGMARAGASAASGGSMPQGCCLGARAWWLDVRLQLKLLWKVFLDIVHRKPWVLLVPLLMCCLFTGLGVFGVLFAADRYIHAQQDYAREAVASATANAISGQLEIATFAVMTMSAYLTQQPFCGDLDRTFKNLSSVILDWDDKQLVYQVQALPAAVLNYIFPPLNNPELEKVLIGRDLLEVPMYREDTLYQIRSRDQRLMLGPYALLEGFQGMFVTYPIFLPAPSATFDWGCGVQPHDCPPGVCWLPKEGLKLWGLATSVVSLDNMQADFRFATLSSQGYLYKLHQLPRTPNRAAIIAASDPQPTDPVTATVEKFNLVWVLEVSPAAGWVPAWRDPCIAAVVVGSCLVSLLVLWLLVTREKHNMLLQAMLPEKVIWRLQRGEQTVVEEFLDPVTILFSDIVSYTEVASQLTPLQVVRLLNELYTQFDLLCDKHEVYKVETIGDAFMAVAGCPTREEPIAAAIRMANMAQDMIAMVEEFTTRVGDEEMKVKIRIGLHSGPVVAGVIGQRMPRYCLFGDTVNTASRMETNSSPMCIHISAATASLLRLAGAKVVMPPRSNAKRAASTEPRPNAPPSPLRLGLPPAGGSPSALSLLGVALGGLPSGAGPGLASDAGGGAPAMASPPNLSLLLEQHDQQGSNGDMWHGAGGPVGGGGGGGGAGGGAGGPAPTAQPSRQSLIHLSDTAFTAGGAGVASAATGAQQHQHHHQQQQQQQQQQQHQQQQQRHVSANGAALQQPQQAQQAQALQPSGGSGVGPSPASRLWGGGAGPGRNVLPMLDRPMTLYGRGRTMIKGKGMMHTFWLQRKPDLPPAPAVPATTPAAAARGAPTGVGAARSRRPSAQRLSPFHPNPNSFVGNAAAAAGVANGSTASNGPAGLTAIEAVTVIGMASHTSQASNYVAGATTGGAGGGGVGSRRPSEGGGSTTSFVRRITNMTNGGLTPPSMTPAASGAGGHTGGYWAYGAGYGAAAATAAVTAAAGMDGAGDVGTAAQLPQSGLEAAMISTVAAGQQQGGLLLAPGAQCPSPLGRGGRTAGQQGAHVVHSCTAPSLAQQPARPRLQSAHAAPAEAGAAAAEVQAAPATAAGALLPYGTVATVLAAAVALGPSGQQQQQQQRTQQAQLQRHQRQQPPASPGLLTPGTSSATSFEDLAFPVTFEPPLSDVHNNNLLAGTHQLGSNSLASAVAAAAAFGSAAGASPADPLVVSSPVAASTRQLRPPTPLGTAAAYDVASNSGLLTVTMGSVSRRAGRAESGAVAGDSEERRGPFDDGERECAGGGGGGGVARNNLPSPPPPPLPVGAPHALGVDALTALAEDSGVGMDAHATFGHSTARLTSSTAIPRLGSLAAFAGAAESGTGGGGGAGASAINTSAGQFSFGLPGVLCSGGGGGGGGGQQAGSSTPGGTGPPLRRRQRLLAGLESVISTTGVDVDSAEDLQPCVGGSADNRLGGDATPSAFMTTVAGLATTHMLASTGPVPMGAGVSVAKADGSAVVLHGAAGAGTGGASNASGLGGSSGLGAALPSTRAVVALSGPANTAVVMVAQDAAAAAGPAAAAAAEAKAEADVEVEAGAVAPEAGPLQLQGKKALRS</sequence>
<dbReference type="CDD" id="cd07302">
    <property type="entry name" value="CHD"/>
    <property type="match status" value="1"/>
</dbReference>
<evidence type="ECO:0000256" key="9">
    <source>
        <dbReference type="SAM" id="Phobius"/>
    </source>
</evidence>
<feature type="compositionally biased region" description="Pro residues" evidence="8">
    <location>
        <begin position="1693"/>
        <end position="1702"/>
    </location>
</feature>
<dbReference type="PROSITE" id="PS50125">
    <property type="entry name" value="GUANYLATE_CYCLASE_2"/>
    <property type="match status" value="1"/>
</dbReference>
<evidence type="ECO:0000256" key="3">
    <source>
        <dbReference type="ARBA" id="ARBA00022741"/>
    </source>
</evidence>
<gene>
    <name evidence="12" type="ORF">HYH02_008472</name>
</gene>
<feature type="domain" description="Guanylate cyclase" evidence="10">
    <location>
        <begin position="804"/>
        <end position="936"/>
    </location>
</feature>
<dbReference type="GO" id="GO:0000166">
    <property type="term" value="F:nucleotide binding"/>
    <property type="evidence" value="ECO:0007669"/>
    <property type="project" value="UniProtKB-KW"/>
</dbReference>
<keyword evidence="4 9" id="KW-1133">Transmembrane helix</keyword>
<dbReference type="InterPro" id="IPR001054">
    <property type="entry name" value="A/G_cyclase"/>
</dbReference>
<evidence type="ECO:0000313" key="12">
    <source>
        <dbReference type="EMBL" id="KAG2446481.1"/>
    </source>
</evidence>
<keyword evidence="5 9" id="KW-0472">Membrane</keyword>
<feature type="compositionally biased region" description="Low complexity" evidence="8">
    <location>
        <begin position="1100"/>
        <end position="1110"/>
    </location>
</feature>
<feature type="region of interest" description="Disordered" evidence="8">
    <location>
        <begin position="324"/>
        <end position="392"/>
    </location>
</feature>
<feature type="region of interest" description="Disordered" evidence="8">
    <location>
        <begin position="1651"/>
        <end position="1705"/>
    </location>
</feature>
<feature type="compositionally biased region" description="Low complexity" evidence="8">
    <location>
        <begin position="1222"/>
        <end position="1241"/>
    </location>
</feature>
<dbReference type="GO" id="GO:0035556">
    <property type="term" value="P:intracellular signal transduction"/>
    <property type="evidence" value="ECO:0007669"/>
    <property type="project" value="InterPro"/>
</dbReference>
<comment type="subcellular location">
    <subcellularLocation>
        <location evidence="1">Membrane</location>
    </subcellularLocation>
</comment>
<dbReference type="Gene3D" id="3.30.70.1230">
    <property type="entry name" value="Nucleotide cyclase"/>
    <property type="match status" value="1"/>
</dbReference>
<dbReference type="InterPro" id="IPR029787">
    <property type="entry name" value="Nucleotide_cyclase"/>
</dbReference>
<organism evidence="12 13">
    <name type="scientific">Chlamydomonas schloesseri</name>
    <dbReference type="NCBI Taxonomy" id="2026947"/>
    <lineage>
        <taxon>Eukaryota</taxon>
        <taxon>Viridiplantae</taxon>
        <taxon>Chlorophyta</taxon>
        <taxon>core chlorophytes</taxon>
        <taxon>Chlorophyceae</taxon>
        <taxon>CS clade</taxon>
        <taxon>Chlamydomonadales</taxon>
        <taxon>Chlamydomonadaceae</taxon>
        <taxon>Chlamydomonas</taxon>
    </lineage>
</organism>
<feature type="region of interest" description="Disordered" evidence="8">
    <location>
        <begin position="966"/>
        <end position="993"/>
    </location>
</feature>
<dbReference type="InterPro" id="IPR018297">
    <property type="entry name" value="A/G_cyclase_CS"/>
</dbReference>
<keyword evidence="13" id="KW-1185">Reference proteome</keyword>
<reference evidence="12" key="1">
    <citation type="journal article" date="2020" name="bioRxiv">
        <title>Comparative genomics of Chlamydomonas.</title>
        <authorList>
            <person name="Craig R.J."/>
            <person name="Hasan A.R."/>
            <person name="Ness R.W."/>
            <person name="Keightley P.D."/>
        </authorList>
    </citation>
    <scope>NUCLEOTIDE SEQUENCE</scope>
    <source>
        <strain evidence="12">CCAP 11/173</strain>
    </source>
</reference>
<evidence type="ECO:0000256" key="4">
    <source>
        <dbReference type="ARBA" id="ARBA00022989"/>
    </source>
</evidence>
<dbReference type="PROSITE" id="PS50839">
    <property type="entry name" value="CHASE"/>
    <property type="match status" value="1"/>
</dbReference>
<feature type="compositionally biased region" description="Low complexity" evidence="8">
    <location>
        <begin position="1140"/>
        <end position="1168"/>
    </location>
</feature>
<comment type="caution">
    <text evidence="12">The sequence shown here is derived from an EMBL/GenBank/DDBJ whole genome shotgun (WGS) entry which is preliminary data.</text>
</comment>
<feature type="compositionally biased region" description="Acidic residues" evidence="8">
    <location>
        <begin position="33"/>
        <end position="51"/>
    </location>
</feature>
<dbReference type="OrthoDB" id="60033at2759"/>
<feature type="region of interest" description="Disordered" evidence="8">
    <location>
        <begin position="1100"/>
        <end position="1182"/>
    </location>
</feature>
<feature type="region of interest" description="Disordered" evidence="8">
    <location>
        <begin position="271"/>
        <end position="308"/>
    </location>
</feature>
<feature type="compositionally biased region" description="Acidic residues" evidence="8">
    <location>
        <begin position="58"/>
        <end position="67"/>
    </location>
</feature>
<evidence type="ECO:0000256" key="7">
    <source>
        <dbReference type="RuleBase" id="RU000405"/>
    </source>
</evidence>
<dbReference type="GO" id="GO:0007168">
    <property type="term" value="P:receptor guanylyl cyclase signaling pathway"/>
    <property type="evidence" value="ECO:0007669"/>
    <property type="project" value="TreeGrafter"/>
</dbReference>
<dbReference type="FunFam" id="3.30.70.1230:FF:000030">
    <property type="entry name" value="Si:ch211-215j19.12"/>
    <property type="match status" value="1"/>
</dbReference>
<evidence type="ECO:0008006" key="14">
    <source>
        <dbReference type="Google" id="ProtNLM"/>
    </source>
</evidence>
<feature type="region of interest" description="Disordered" evidence="8">
    <location>
        <begin position="1043"/>
        <end position="1082"/>
    </location>
</feature>
<feature type="region of interest" description="Disordered" evidence="8">
    <location>
        <begin position="167"/>
        <end position="186"/>
    </location>
</feature>
<evidence type="ECO:0000256" key="6">
    <source>
        <dbReference type="ARBA" id="ARBA00023239"/>
    </source>
</evidence>
<feature type="region of interest" description="Disordered" evidence="8">
    <location>
        <begin position="1514"/>
        <end position="1549"/>
    </location>
</feature>
<feature type="compositionally biased region" description="Gly residues" evidence="8">
    <location>
        <begin position="1790"/>
        <end position="1809"/>
    </location>
</feature>
<dbReference type="PANTHER" id="PTHR11920:SF335">
    <property type="entry name" value="GUANYLATE CYCLASE"/>
    <property type="match status" value="1"/>
</dbReference>
<dbReference type="SMART" id="SM00044">
    <property type="entry name" value="CYCc"/>
    <property type="match status" value="1"/>
</dbReference>
<feature type="region of interest" description="Disordered" evidence="8">
    <location>
        <begin position="29"/>
        <end position="104"/>
    </location>
</feature>
<evidence type="ECO:0000313" key="13">
    <source>
        <dbReference type="Proteomes" id="UP000613740"/>
    </source>
</evidence>
<dbReference type="PROSITE" id="PS00452">
    <property type="entry name" value="GUANYLATE_CYCLASE_1"/>
    <property type="match status" value="1"/>
</dbReference>
<feature type="compositionally biased region" description="Low complexity" evidence="8">
    <location>
        <begin position="1514"/>
        <end position="1528"/>
    </location>
</feature>
<dbReference type="EMBL" id="JAEHOD010000026">
    <property type="protein sequence ID" value="KAG2446481.1"/>
    <property type="molecule type" value="Genomic_DNA"/>
</dbReference>
<feature type="compositionally biased region" description="Polar residues" evidence="8">
    <location>
        <begin position="366"/>
        <end position="390"/>
    </location>
</feature>
<feature type="region of interest" description="Disordered" evidence="8">
    <location>
        <begin position="1790"/>
        <end position="1813"/>
    </location>
</feature>
<evidence type="ECO:0000256" key="1">
    <source>
        <dbReference type="ARBA" id="ARBA00004370"/>
    </source>
</evidence>
<keyword evidence="6 7" id="KW-0456">Lyase</keyword>
<keyword evidence="2 9" id="KW-0812">Transmembrane</keyword>
<dbReference type="GO" id="GO:0004016">
    <property type="term" value="F:adenylate cyclase activity"/>
    <property type="evidence" value="ECO:0007669"/>
    <property type="project" value="TreeGrafter"/>
</dbReference>
<feature type="transmembrane region" description="Helical" evidence="9">
    <location>
        <begin position="747"/>
        <end position="767"/>
    </location>
</feature>
<comment type="similarity">
    <text evidence="7">Belongs to the adenylyl cyclase class-4/guanylyl cyclase family.</text>
</comment>
<keyword evidence="3" id="KW-0547">Nucleotide-binding</keyword>
<feature type="compositionally biased region" description="Low complexity" evidence="8">
    <location>
        <begin position="277"/>
        <end position="289"/>
    </location>
</feature>
<evidence type="ECO:0000259" key="11">
    <source>
        <dbReference type="PROSITE" id="PS50839"/>
    </source>
</evidence>
<accession>A0A836B3B9</accession>
<dbReference type="Pfam" id="PF00211">
    <property type="entry name" value="Guanylate_cyc"/>
    <property type="match status" value="1"/>
</dbReference>
<proteinExistence type="inferred from homology"/>
<feature type="compositionally biased region" description="Basic and acidic residues" evidence="8">
    <location>
        <begin position="1664"/>
        <end position="1678"/>
    </location>
</feature>
<evidence type="ECO:0000256" key="5">
    <source>
        <dbReference type="ARBA" id="ARBA00023136"/>
    </source>
</evidence>
<name>A0A836B3B9_9CHLO</name>
<feature type="region of interest" description="Disordered" evidence="8">
    <location>
        <begin position="1221"/>
        <end position="1241"/>
    </location>
</feature>
<dbReference type="Proteomes" id="UP000613740">
    <property type="component" value="Unassembled WGS sequence"/>
</dbReference>
<dbReference type="InterPro" id="IPR006189">
    <property type="entry name" value="CHASE_dom"/>
</dbReference>
<feature type="transmembrane region" description="Helical" evidence="9">
    <location>
        <begin position="462"/>
        <end position="486"/>
    </location>
</feature>
<dbReference type="SUPFAM" id="SSF55073">
    <property type="entry name" value="Nucleotide cyclase"/>
    <property type="match status" value="1"/>
</dbReference>
<dbReference type="GO" id="GO:0001653">
    <property type="term" value="F:peptide receptor activity"/>
    <property type="evidence" value="ECO:0007669"/>
    <property type="project" value="TreeGrafter"/>
</dbReference>
<protein>
    <recommendedName>
        <fullName evidence="14">Guanylate cyclase domain-containing protein</fullName>
    </recommendedName>
</protein>